<dbReference type="EMBL" id="JAUDZG010000008">
    <property type="protein sequence ID" value="KAK3301740.1"/>
    <property type="molecule type" value="Genomic_DNA"/>
</dbReference>
<evidence type="ECO:0000313" key="4">
    <source>
        <dbReference type="EMBL" id="KAK3301740.1"/>
    </source>
</evidence>
<sequence>MTATHHPRRGPSRWHFDIDKHLNPFFPPSALPYLPSPVAHFLGYRTHAPPPSLGNLAMIFWAVVGVFSSLAIIGAVAQEVPAFQSRAVPIIIGSFGAAAVLDFYAIESPLAQPRNAILGQLVSALVGIVICKLFALSPHFEAVRWLGASLACALATAAMALTGTVHPPAGATALMAVLDPSVSALGWFLFLPLLLGCALMLAVALLVNNIQRRFPYYWWSPGETGLFWEQRRGGRIETEPCEKREKVGGGGVGVGERKKGRDEGEESSGSTSTTSGSTAGGDVESNMGSTGQLARTVSVMSGRGPEIVIRRGVVKIPESLSLRPEEILSLEMLSERL</sequence>
<feature type="transmembrane region" description="Helical" evidence="2">
    <location>
        <begin position="117"/>
        <end position="135"/>
    </location>
</feature>
<feature type="transmembrane region" description="Helical" evidence="2">
    <location>
        <begin position="185"/>
        <end position="207"/>
    </location>
</feature>
<feature type="compositionally biased region" description="Low complexity" evidence="1">
    <location>
        <begin position="267"/>
        <end position="277"/>
    </location>
</feature>
<feature type="transmembrane region" description="Helical" evidence="2">
    <location>
        <begin position="142"/>
        <end position="165"/>
    </location>
</feature>
<protein>
    <submittedName>
        <fullName evidence="4">HPP family-domain-containing protein</fullName>
    </submittedName>
</protein>
<dbReference type="Pfam" id="PF04982">
    <property type="entry name" value="TM_HPP"/>
    <property type="match status" value="1"/>
</dbReference>
<keyword evidence="2" id="KW-0812">Transmembrane</keyword>
<dbReference type="PANTHER" id="PTHR33741">
    <property type="entry name" value="TRANSMEMBRANE PROTEIN DDB_G0269096-RELATED"/>
    <property type="match status" value="1"/>
</dbReference>
<accession>A0AAJ0GKT4</accession>
<dbReference type="InterPro" id="IPR058581">
    <property type="entry name" value="TM_HPP"/>
</dbReference>
<evidence type="ECO:0000256" key="2">
    <source>
        <dbReference type="SAM" id="Phobius"/>
    </source>
</evidence>
<evidence type="ECO:0000256" key="1">
    <source>
        <dbReference type="SAM" id="MobiDB-lite"/>
    </source>
</evidence>
<dbReference type="RefSeq" id="XP_062717520.1">
    <property type="nucleotide sequence ID" value="XM_062865284.1"/>
</dbReference>
<keyword evidence="5" id="KW-1185">Reference proteome</keyword>
<keyword evidence="2" id="KW-1133">Transmembrane helix</keyword>
<dbReference type="AlphaFoldDB" id="A0AAJ0GKT4"/>
<comment type="caution">
    <text evidence="4">The sequence shown here is derived from an EMBL/GenBank/DDBJ whole genome shotgun (WGS) entry which is preliminary data.</text>
</comment>
<proteinExistence type="predicted"/>
<evidence type="ECO:0000259" key="3">
    <source>
        <dbReference type="Pfam" id="PF04982"/>
    </source>
</evidence>
<organism evidence="4 5">
    <name type="scientific">Chaetomium strumarium</name>
    <dbReference type="NCBI Taxonomy" id="1170767"/>
    <lineage>
        <taxon>Eukaryota</taxon>
        <taxon>Fungi</taxon>
        <taxon>Dikarya</taxon>
        <taxon>Ascomycota</taxon>
        <taxon>Pezizomycotina</taxon>
        <taxon>Sordariomycetes</taxon>
        <taxon>Sordariomycetidae</taxon>
        <taxon>Sordariales</taxon>
        <taxon>Chaetomiaceae</taxon>
        <taxon>Chaetomium</taxon>
    </lineage>
</organism>
<reference evidence="4" key="1">
    <citation type="journal article" date="2023" name="Mol. Phylogenet. Evol.">
        <title>Genome-scale phylogeny and comparative genomics of the fungal order Sordariales.</title>
        <authorList>
            <person name="Hensen N."/>
            <person name="Bonometti L."/>
            <person name="Westerberg I."/>
            <person name="Brannstrom I.O."/>
            <person name="Guillou S."/>
            <person name="Cros-Aarteil S."/>
            <person name="Calhoun S."/>
            <person name="Haridas S."/>
            <person name="Kuo A."/>
            <person name="Mondo S."/>
            <person name="Pangilinan J."/>
            <person name="Riley R."/>
            <person name="LaButti K."/>
            <person name="Andreopoulos B."/>
            <person name="Lipzen A."/>
            <person name="Chen C."/>
            <person name="Yan M."/>
            <person name="Daum C."/>
            <person name="Ng V."/>
            <person name="Clum A."/>
            <person name="Steindorff A."/>
            <person name="Ohm R.A."/>
            <person name="Martin F."/>
            <person name="Silar P."/>
            <person name="Natvig D.O."/>
            <person name="Lalanne C."/>
            <person name="Gautier V."/>
            <person name="Ament-Velasquez S.L."/>
            <person name="Kruys A."/>
            <person name="Hutchinson M.I."/>
            <person name="Powell A.J."/>
            <person name="Barry K."/>
            <person name="Miller A.N."/>
            <person name="Grigoriev I.V."/>
            <person name="Debuchy R."/>
            <person name="Gladieux P."/>
            <person name="Hiltunen Thoren M."/>
            <person name="Johannesson H."/>
        </authorList>
    </citation>
    <scope>NUCLEOTIDE SEQUENCE</scope>
    <source>
        <strain evidence="4">CBS 333.67</strain>
    </source>
</reference>
<dbReference type="InterPro" id="IPR007065">
    <property type="entry name" value="HPP"/>
</dbReference>
<feature type="transmembrane region" description="Helical" evidence="2">
    <location>
        <begin position="56"/>
        <end position="76"/>
    </location>
</feature>
<feature type="domain" description="HPP transmembrane region" evidence="3">
    <location>
        <begin position="54"/>
        <end position="215"/>
    </location>
</feature>
<keyword evidence="2" id="KW-0472">Membrane</keyword>
<feature type="transmembrane region" description="Helical" evidence="2">
    <location>
        <begin position="88"/>
        <end position="105"/>
    </location>
</feature>
<reference evidence="4" key="2">
    <citation type="submission" date="2023-06" db="EMBL/GenBank/DDBJ databases">
        <authorList>
            <consortium name="Lawrence Berkeley National Laboratory"/>
            <person name="Mondo S.J."/>
            <person name="Hensen N."/>
            <person name="Bonometti L."/>
            <person name="Westerberg I."/>
            <person name="Brannstrom I.O."/>
            <person name="Guillou S."/>
            <person name="Cros-Aarteil S."/>
            <person name="Calhoun S."/>
            <person name="Haridas S."/>
            <person name="Kuo A."/>
            <person name="Pangilinan J."/>
            <person name="Riley R."/>
            <person name="Labutti K."/>
            <person name="Andreopoulos B."/>
            <person name="Lipzen A."/>
            <person name="Chen C."/>
            <person name="Yanf M."/>
            <person name="Daum C."/>
            <person name="Ng V."/>
            <person name="Clum A."/>
            <person name="Steindorff A."/>
            <person name="Ohm R."/>
            <person name="Martin F."/>
            <person name="Silar P."/>
            <person name="Natvig D."/>
            <person name="Lalanne C."/>
            <person name="Gautier V."/>
            <person name="Ament-Velasquez S.L."/>
            <person name="Kruys A."/>
            <person name="Hutchinson M.I."/>
            <person name="Powell A.J."/>
            <person name="Barry K."/>
            <person name="Miller A.N."/>
            <person name="Grigoriev I.V."/>
            <person name="Debuchy R."/>
            <person name="Gladieux P."/>
            <person name="Thoren M.H."/>
            <person name="Johannesson H."/>
        </authorList>
    </citation>
    <scope>NUCLEOTIDE SEQUENCE</scope>
    <source>
        <strain evidence="4">CBS 333.67</strain>
    </source>
</reference>
<dbReference type="Proteomes" id="UP001273166">
    <property type="component" value="Unassembled WGS sequence"/>
</dbReference>
<dbReference type="PANTHER" id="PTHR33741:SF5">
    <property type="entry name" value="TRANSMEMBRANE PROTEIN DDB_G0269096-RELATED"/>
    <property type="match status" value="1"/>
</dbReference>
<evidence type="ECO:0000313" key="5">
    <source>
        <dbReference type="Proteomes" id="UP001273166"/>
    </source>
</evidence>
<name>A0AAJ0GKT4_9PEZI</name>
<feature type="region of interest" description="Disordered" evidence="1">
    <location>
        <begin position="239"/>
        <end position="291"/>
    </location>
</feature>
<dbReference type="GeneID" id="87884113"/>
<gene>
    <name evidence="4" type="ORF">B0T15DRAFT_405184</name>
</gene>